<reference evidence="1 2" key="1">
    <citation type="submission" date="2020-01" db="EMBL/GenBank/DDBJ databases">
        <title>Genome sequence of Arachis hypogaea, cultivar Shitouqi.</title>
        <authorList>
            <person name="Zhuang W."/>
            <person name="Chen H."/>
            <person name="Varshney R."/>
            <person name="Wang D."/>
            <person name="Ming R."/>
        </authorList>
    </citation>
    <scope>NUCLEOTIDE SEQUENCE [LARGE SCALE GENOMIC DNA]</scope>
    <source>
        <tissue evidence="1">Young leaf</tissue>
    </source>
</reference>
<organism evidence="1 2">
    <name type="scientific">Arachis hypogaea</name>
    <name type="common">Peanut</name>
    <dbReference type="NCBI Taxonomy" id="3818"/>
    <lineage>
        <taxon>Eukaryota</taxon>
        <taxon>Viridiplantae</taxon>
        <taxon>Streptophyta</taxon>
        <taxon>Embryophyta</taxon>
        <taxon>Tracheophyta</taxon>
        <taxon>Spermatophyta</taxon>
        <taxon>Magnoliopsida</taxon>
        <taxon>eudicotyledons</taxon>
        <taxon>Gunneridae</taxon>
        <taxon>Pentapetalae</taxon>
        <taxon>rosids</taxon>
        <taxon>fabids</taxon>
        <taxon>Fabales</taxon>
        <taxon>Fabaceae</taxon>
        <taxon>Papilionoideae</taxon>
        <taxon>50 kb inversion clade</taxon>
        <taxon>dalbergioids sensu lato</taxon>
        <taxon>Dalbergieae</taxon>
        <taxon>Pterocarpus clade</taxon>
        <taxon>Arachis</taxon>
    </lineage>
</organism>
<evidence type="ECO:0000313" key="2">
    <source>
        <dbReference type="Proteomes" id="UP000464620"/>
    </source>
</evidence>
<accession>A0A6B9VC23</accession>
<evidence type="ECO:0000313" key="1">
    <source>
        <dbReference type="EMBL" id="QHN79129.1"/>
    </source>
</evidence>
<dbReference type="EMBL" id="CP031001">
    <property type="protein sequence ID" value="QHN79129.1"/>
    <property type="molecule type" value="Genomic_DNA"/>
</dbReference>
<protein>
    <submittedName>
        <fullName evidence="1">Uncharacterized protein</fullName>
    </submittedName>
</protein>
<proteinExistence type="predicted"/>
<sequence length="103" mass="11752">MAKNNGMRDAIAILAIGIVVFSVIGESYKSILEGPWISSYNIASTLNICIEQCRQQYSYSHEKRQTCIMSCCVSECHLLEPTDPKRFRICVEKLYAKYVHVKD</sequence>
<gene>
    <name evidence="1" type="ORF">DS421_19g667440</name>
</gene>
<dbReference type="AlphaFoldDB" id="A0A6B9VC23"/>
<name>A0A6B9VC23_ARAHY</name>
<dbReference type="Proteomes" id="UP000464620">
    <property type="component" value="Chromosome B09"/>
</dbReference>